<evidence type="ECO:0000256" key="1">
    <source>
        <dbReference type="SAM" id="MobiDB-lite"/>
    </source>
</evidence>
<dbReference type="PaxDb" id="5691-EAN77140"/>
<sequence length="169" mass="19873">MKIGIVVDSLKQAVVFTTAVTVVIICRKGVACETKNKMINGVKRKEEIIPAISILFFSFFNLFFSCSFTLPYFFLQCAQANIYTGMRTCMKTRVIITTITITNITYIFRYIYLYIYIPQKCRNQQTGRKQTKHTHTHTYTHTHNNKKRQAKERNKQNEREEHEKANPFK</sequence>
<dbReference type="RefSeq" id="XP_827470.1">
    <property type="nucleotide sequence ID" value="XM_822377.1"/>
</dbReference>
<evidence type="ECO:0000313" key="4">
    <source>
        <dbReference type="Proteomes" id="UP000008524"/>
    </source>
</evidence>
<proteinExistence type="predicted"/>
<organism evidence="3 4">
    <name type="scientific">Trypanosoma brucei brucei (strain 927/4 GUTat10.1)</name>
    <dbReference type="NCBI Taxonomy" id="185431"/>
    <lineage>
        <taxon>Eukaryota</taxon>
        <taxon>Discoba</taxon>
        <taxon>Euglenozoa</taxon>
        <taxon>Kinetoplastea</taxon>
        <taxon>Metakinetoplastina</taxon>
        <taxon>Trypanosomatida</taxon>
        <taxon>Trypanosomatidae</taxon>
        <taxon>Trypanosoma</taxon>
    </lineage>
</organism>
<keyword evidence="4" id="KW-1185">Reference proteome</keyword>
<gene>
    <name evidence="3" type="ORF">Tb09.211.3260</name>
</gene>
<feature type="compositionally biased region" description="Basic and acidic residues" evidence="1">
    <location>
        <begin position="151"/>
        <end position="169"/>
    </location>
</feature>
<reference evidence="3 4" key="1">
    <citation type="journal article" date="2005" name="Science">
        <title>Comparative genomics of trypanosomatid parasitic protozoa.</title>
        <authorList>
            <person name="El-Sayed N.M."/>
            <person name="Myler P.J."/>
            <person name="Blandin G."/>
            <person name="Berriman M."/>
            <person name="Crabtree J."/>
            <person name="Aggarwal G."/>
            <person name="Caler E."/>
            <person name="Renauld H."/>
            <person name="Worthey E.A."/>
            <person name="Hertz-Fowler C."/>
            <person name="Ghedin E."/>
            <person name="Peacock C."/>
            <person name="Bartholomeu D.C."/>
            <person name="Haas B.J."/>
            <person name="Tran A.N."/>
            <person name="Wortman J.R."/>
            <person name="Alsmark U.C."/>
            <person name="Angiuoli S."/>
            <person name="Anupama A."/>
            <person name="Badger J."/>
            <person name="Bringaud F."/>
            <person name="Cadag E."/>
            <person name="Carlton J.M."/>
            <person name="Cerqueira G.C."/>
            <person name="Creasy T."/>
            <person name="Delcher A.L."/>
            <person name="Djikeng A."/>
            <person name="Embley T.M."/>
            <person name="Hauser C."/>
            <person name="Ivens A.C."/>
            <person name="Kummerfeld S.K."/>
            <person name="Pereira-Leal J.B."/>
            <person name="Nilsson D."/>
            <person name="Peterson J."/>
            <person name="Salzberg S.L."/>
            <person name="Shallom J."/>
            <person name="Silva J.C."/>
            <person name="Sundaram J."/>
            <person name="Westenberger S."/>
            <person name="White O."/>
            <person name="Melville S.E."/>
            <person name="Donelson J.E."/>
            <person name="Andersson B."/>
            <person name="Stuart K.D."/>
            <person name="Hall N."/>
        </authorList>
    </citation>
    <scope>NUCLEOTIDE SEQUENCE [LARGE SCALE GENOMIC DNA]</scope>
    <source>
        <strain evidence="3 4">927/4 GUTat10.1</strain>
    </source>
</reference>
<evidence type="ECO:0000313" key="3">
    <source>
        <dbReference type="EMBL" id="EAN77140.1"/>
    </source>
</evidence>
<feature type="transmembrane region" description="Helical" evidence="2">
    <location>
        <begin position="94"/>
        <end position="115"/>
    </location>
</feature>
<dbReference type="KEGG" id="tbr:Tb09.211.3260"/>
<name>Q38DI0_TRYB2</name>
<keyword evidence="2" id="KW-0812">Transmembrane</keyword>
<dbReference type="InParanoid" id="Q38DI0"/>
<reference evidence="3 4" key="2">
    <citation type="journal article" date="2005" name="Science">
        <title>The genome of the African trypanosome Trypanosoma brucei.</title>
        <authorList>
            <person name="Berriman M."/>
            <person name="Ghedin E."/>
            <person name="Hertz-Fowler C."/>
            <person name="Blandin G."/>
            <person name="Renauld H."/>
            <person name="Bartholomeu D.C."/>
            <person name="Lennard N.J."/>
            <person name="Caler E."/>
            <person name="Hamlin N.E."/>
            <person name="Haas B."/>
            <person name="Bohme U."/>
            <person name="Hannick L."/>
            <person name="Aslett M.A."/>
            <person name="Shallom J."/>
            <person name="Marcello L."/>
            <person name="Hou L."/>
            <person name="Wickstead B."/>
            <person name="Alsmark U.C."/>
            <person name="Arrowsmith C."/>
            <person name="Atkin R.J."/>
            <person name="Barron A.J."/>
            <person name="Bringaud F."/>
            <person name="Brooks K."/>
            <person name="Carrington M."/>
            <person name="Cherevach I."/>
            <person name="Chillingworth T.J."/>
            <person name="Churcher C."/>
            <person name="Clark L.N."/>
            <person name="Corton C.H."/>
            <person name="Cronin A."/>
            <person name="Davies R.M."/>
            <person name="Doggett J."/>
            <person name="Djikeng A."/>
            <person name="Feldblyum T."/>
            <person name="Field M.C."/>
            <person name="Fraser A."/>
            <person name="Goodhead I."/>
            <person name="Hance Z."/>
            <person name="Harper D."/>
            <person name="Harris B.R."/>
            <person name="Hauser H."/>
            <person name="Hostetler J."/>
            <person name="Ivens A."/>
            <person name="Jagels K."/>
            <person name="Johnson D."/>
            <person name="Johnson J."/>
            <person name="Jones K."/>
            <person name="Kerhornou A.X."/>
            <person name="Koo H."/>
            <person name="Larke N."/>
            <person name="Landfear S."/>
            <person name="Larkin C."/>
            <person name="Leech V."/>
            <person name="Line A."/>
            <person name="Lord A."/>
            <person name="Macleod A."/>
            <person name="Mooney P.J."/>
            <person name="Moule S."/>
            <person name="Martin D.M."/>
            <person name="Morgan G.W."/>
            <person name="Mungall K."/>
            <person name="Norbertczak H."/>
            <person name="Ormond D."/>
            <person name="Pai G."/>
            <person name="Peacock C.S."/>
            <person name="Peterson J."/>
            <person name="Quail M.A."/>
            <person name="Rabbinowitsch E."/>
            <person name="Rajandream M.A."/>
            <person name="Reitter C."/>
            <person name="Salzberg S.L."/>
            <person name="Sanders M."/>
            <person name="Schobel S."/>
            <person name="Sharp S."/>
            <person name="Simmonds M."/>
            <person name="Simpson A.J."/>
            <person name="Tallon L."/>
            <person name="Turner C.M."/>
            <person name="Tait A."/>
            <person name="Tivey A.R."/>
            <person name="Van Aken S."/>
            <person name="Walker D."/>
            <person name="Wanless D."/>
            <person name="Wang S."/>
            <person name="White B."/>
            <person name="White O."/>
            <person name="Whitehead S."/>
            <person name="Woodward J."/>
            <person name="Wortman J."/>
            <person name="Adams M.D."/>
            <person name="Embley T.M."/>
            <person name="Gull K."/>
            <person name="Ullu E."/>
            <person name="Barry J.D."/>
            <person name="Fairlamb A.H."/>
            <person name="Opperdoes F."/>
            <person name="Barrell B.G."/>
            <person name="Donelson J.E."/>
            <person name="Hall N."/>
            <person name="Fraser C.M."/>
            <person name="Melville S.E."/>
            <person name="El-Sayed N.M."/>
        </authorList>
    </citation>
    <scope>NUCLEOTIDE SEQUENCE [LARGE SCALE GENOMIC DNA]</scope>
    <source>
        <strain evidence="3 4">927/4 GUTat10.1</strain>
    </source>
</reference>
<feature type="region of interest" description="Disordered" evidence="1">
    <location>
        <begin position="126"/>
        <end position="169"/>
    </location>
</feature>
<evidence type="ECO:0000256" key="2">
    <source>
        <dbReference type="SAM" id="Phobius"/>
    </source>
</evidence>
<keyword evidence="2" id="KW-0472">Membrane</keyword>
<feature type="transmembrane region" description="Helical" evidence="2">
    <location>
        <begin position="51"/>
        <end position="74"/>
    </location>
</feature>
<dbReference type="EMBL" id="CM000207">
    <property type="protein sequence ID" value="EAN77140.1"/>
    <property type="molecule type" value="Genomic_DNA"/>
</dbReference>
<dbReference type="Proteomes" id="UP000008524">
    <property type="component" value="Chromosome 9"/>
</dbReference>
<accession>Q38DI0</accession>
<dbReference type="AlphaFoldDB" id="Q38DI0"/>
<feature type="compositionally biased region" description="Basic residues" evidence="1">
    <location>
        <begin position="129"/>
        <end position="150"/>
    </location>
</feature>
<feature type="transmembrane region" description="Helical" evidence="2">
    <location>
        <begin position="12"/>
        <end position="30"/>
    </location>
</feature>
<keyword evidence="2" id="KW-1133">Transmembrane helix</keyword>
<protein>
    <submittedName>
        <fullName evidence="3">Uncharacterized protein</fullName>
    </submittedName>
</protein>
<dbReference type="GeneID" id="3660929"/>